<dbReference type="AlphaFoldDB" id="A0A368YFA6"/>
<dbReference type="OrthoDB" id="7775274at2"/>
<dbReference type="EMBL" id="QPJL01000030">
    <property type="protein sequence ID" value="RCW78902.1"/>
    <property type="molecule type" value="Genomic_DNA"/>
</dbReference>
<accession>A0A368YFA6</accession>
<reference evidence="1 2" key="1">
    <citation type="submission" date="2018-07" db="EMBL/GenBank/DDBJ databases">
        <title>Genomic Encyclopedia of Type Strains, Phase III (KMG-III): the genomes of soil and plant-associated and newly described type strains.</title>
        <authorList>
            <person name="Whitman W."/>
        </authorList>
    </citation>
    <scope>NUCLEOTIDE SEQUENCE [LARGE SCALE GENOMIC DNA]</scope>
    <source>
        <strain evidence="1 2">CECT 8525</strain>
    </source>
</reference>
<evidence type="ECO:0000313" key="1">
    <source>
        <dbReference type="EMBL" id="RCW78902.1"/>
    </source>
</evidence>
<dbReference type="Proteomes" id="UP000253345">
    <property type="component" value="Unassembled WGS sequence"/>
</dbReference>
<protein>
    <submittedName>
        <fullName evidence="1">Uncharacterized protein</fullName>
    </submittedName>
</protein>
<name>A0A368YFA6_9RHOB</name>
<sequence>MSGPLPLATLTCRKCGSVNPMAYLAPIILPGDPAGKCICIPCADARGWLDRDGNLKPGITL</sequence>
<keyword evidence="2" id="KW-1185">Reference proteome</keyword>
<organism evidence="1 2">
    <name type="scientific">Paracoccus lutimaris</name>
    <dbReference type="NCBI Taxonomy" id="1490030"/>
    <lineage>
        <taxon>Bacteria</taxon>
        <taxon>Pseudomonadati</taxon>
        <taxon>Pseudomonadota</taxon>
        <taxon>Alphaproteobacteria</taxon>
        <taxon>Rhodobacterales</taxon>
        <taxon>Paracoccaceae</taxon>
        <taxon>Paracoccus</taxon>
    </lineage>
</organism>
<dbReference type="RefSeq" id="WP_114350692.1">
    <property type="nucleotide sequence ID" value="NZ_QPJL01000030.1"/>
</dbReference>
<comment type="caution">
    <text evidence="1">The sequence shown here is derived from an EMBL/GenBank/DDBJ whole genome shotgun (WGS) entry which is preliminary data.</text>
</comment>
<gene>
    <name evidence="1" type="ORF">DFP89_1305</name>
</gene>
<evidence type="ECO:0000313" key="2">
    <source>
        <dbReference type="Proteomes" id="UP000253345"/>
    </source>
</evidence>
<proteinExistence type="predicted"/>